<evidence type="ECO:0000313" key="1">
    <source>
        <dbReference type="EMBL" id="SCM79424.1"/>
    </source>
</evidence>
<accession>A0A212LPF4</accession>
<dbReference type="RefSeq" id="WP_288198532.1">
    <property type="nucleotide sequence ID" value="NZ_LT608334.1"/>
</dbReference>
<name>A0A212LPF4_9HYPH</name>
<reference evidence="1" key="1">
    <citation type="submission" date="2016-08" db="EMBL/GenBank/DDBJ databases">
        <authorList>
            <person name="Seilhamer J.J."/>
        </authorList>
    </citation>
    <scope>NUCLEOTIDE SEQUENCE</scope>
    <source>
        <strain evidence="1">86</strain>
    </source>
</reference>
<sequence length="68" mass="7586">MKQRSSKLPPVSASSGVVLGRSAFRQISAVEGIKLSKESETLFSDFDRQGLSAEERRRVLLERHARKA</sequence>
<gene>
    <name evidence="1" type="ORF">KL86PLE_90395</name>
</gene>
<organism evidence="1">
    <name type="scientific">uncultured Pleomorphomonas sp</name>
    <dbReference type="NCBI Taxonomy" id="442121"/>
    <lineage>
        <taxon>Bacteria</taxon>
        <taxon>Pseudomonadati</taxon>
        <taxon>Pseudomonadota</taxon>
        <taxon>Alphaproteobacteria</taxon>
        <taxon>Hyphomicrobiales</taxon>
        <taxon>Pleomorphomonadaceae</taxon>
        <taxon>Pleomorphomonas</taxon>
        <taxon>environmental samples</taxon>
    </lineage>
</organism>
<proteinExistence type="predicted"/>
<dbReference type="EMBL" id="FMJD01000013">
    <property type="protein sequence ID" value="SCM79424.1"/>
    <property type="molecule type" value="Genomic_DNA"/>
</dbReference>
<protein>
    <submittedName>
        <fullName evidence="1">Uncharacterized protein</fullName>
    </submittedName>
</protein>
<dbReference type="AlphaFoldDB" id="A0A212LPF4"/>